<evidence type="ECO:0000313" key="3">
    <source>
        <dbReference type="EMBL" id="CAG9315406.1"/>
    </source>
</evidence>
<dbReference type="EMBL" id="CAJZBQ010000013">
    <property type="protein sequence ID" value="CAG9315406.1"/>
    <property type="molecule type" value="Genomic_DNA"/>
</dbReference>
<dbReference type="PROSITE" id="PS50089">
    <property type="entry name" value="ZF_RING_2"/>
    <property type="match status" value="1"/>
</dbReference>
<keyword evidence="1" id="KW-0863">Zinc-finger</keyword>
<proteinExistence type="predicted"/>
<dbReference type="InterPro" id="IPR001841">
    <property type="entry name" value="Znf_RING"/>
</dbReference>
<evidence type="ECO:0000259" key="2">
    <source>
        <dbReference type="PROSITE" id="PS50089"/>
    </source>
</evidence>
<sequence length="139" mass="16377">MANCINFAICELCNRPRNVLKCPCRCDLCFDCLKKTISDKELLSCPICSIDYNSDDIKMIIEMSENFYPRLLISECLVCKTRKRISSFLGFFIEKHRNCYQCLDCCIKSVRKNWCGYCDSYIFQREVSWMSCILGIYHH</sequence>
<dbReference type="AlphaFoldDB" id="A0AAU9INR5"/>
<comment type="caution">
    <text evidence="3">The sequence shown here is derived from an EMBL/GenBank/DDBJ whole genome shotgun (WGS) entry which is preliminary data.</text>
</comment>
<keyword evidence="4" id="KW-1185">Reference proteome</keyword>
<accession>A0AAU9INR5</accession>
<name>A0AAU9INR5_9CILI</name>
<keyword evidence="1" id="KW-0479">Metal-binding</keyword>
<organism evidence="3 4">
    <name type="scientific">Blepharisma stoltei</name>
    <dbReference type="NCBI Taxonomy" id="1481888"/>
    <lineage>
        <taxon>Eukaryota</taxon>
        <taxon>Sar</taxon>
        <taxon>Alveolata</taxon>
        <taxon>Ciliophora</taxon>
        <taxon>Postciliodesmatophora</taxon>
        <taxon>Heterotrichea</taxon>
        <taxon>Heterotrichida</taxon>
        <taxon>Blepharismidae</taxon>
        <taxon>Blepharisma</taxon>
    </lineage>
</organism>
<evidence type="ECO:0000313" key="4">
    <source>
        <dbReference type="Proteomes" id="UP001162131"/>
    </source>
</evidence>
<feature type="domain" description="RING-type" evidence="2">
    <location>
        <begin position="10"/>
        <end position="49"/>
    </location>
</feature>
<evidence type="ECO:0000256" key="1">
    <source>
        <dbReference type="PROSITE-ProRule" id="PRU00175"/>
    </source>
</evidence>
<reference evidence="3" key="1">
    <citation type="submission" date="2021-09" db="EMBL/GenBank/DDBJ databases">
        <authorList>
            <consortium name="AG Swart"/>
            <person name="Singh M."/>
            <person name="Singh A."/>
            <person name="Seah K."/>
            <person name="Emmerich C."/>
        </authorList>
    </citation>
    <scope>NUCLEOTIDE SEQUENCE</scope>
    <source>
        <strain evidence="3">ATCC30299</strain>
    </source>
</reference>
<keyword evidence="1" id="KW-0862">Zinc</keyword>
<gene>
    <name evidence="3" type="ORF">BSTOLATCC_MIC13179</name>
</gene>
<dbReference type="GO" id="GO:0008270">
    <property type="term" value="F:zinc ion binding"/>
    <property type="evidence" value="ECO:0007669"/>
    <property type="project" value="UniProtKB-KW"/>
</dbReference>
<dbReference type="Proteomes" id="UP001162131">
    <property type="component" value="Unassembled WGS sequence"/>
</dbReference>
<protein>
    <recommendedName>
        <fullName evidence="2">RING-type domain-containing protein</fullName>
    </recommendedName>
</protein>